<dbReference type="InterPro" id="IPR010131">
    <property type="entry name" value="MdtP/NodT-like"/>
</dbReference>
<sequence length="437" mass="48536">MLHGLRWRGLDRLAAAMVWLAFPAAARASDAVLPDSLPQDSTLSLGWVERTALERNPSLSAMREAWRAARARADRAGALEDPMLDAMVAPQSLGSGSVDPAYRVGISQSYPLFGQRGLRRRAAAAEGDVAASDLVTARLDLLRDVRDAYYDYYRVSRGQETNRELVELMRQFRRVALAKYSAGTVGQPDPLQAEAELAMLEHQGVVLGEQRRVVVARLNTLLHLSQRTALPQPPRELPLPEAPDTRQWLEARMKAKWPELEAADARVGARRAELNLARRERLPEGTFGLAYDRFWSEPELRGTVGLSLNLPLNFGRLAARERETRAALSMAEAERLAMRDRIELRIEEASAALGEGLHDVEIMRDLVVPASERTVKAVRAAYEANRSDFLTLLNAARDLARTRLEFYEAVATAHQAQAELQRAIASDAVSPGQENPR</sequence>
<dbReference type="PANTHER" id="PTHR30203">
    <property type="entry name" value="OUTER MEMBRANE CATION EFFLUX PROTEIN"/>
    <property type="match status" value="1"/>
</dbReference>
<dbReference type="Pfam" id="PF02321">
    <property type="entry name" value="OEP"/>
    <property type="match status" value="2"/>
</dbReference>
<evidence type="ECO:0000256" key="1">
    <source>
        <dbReference type="ARBA" id="ARBA00007613"/>
    </source>
</evidence>
<dbReference type="GO" id="GO:0015562">
    <property type="term" value="F:efflux transmembrane transporter activity"/>
    <property type="evidence" value="ECO:0007669"/>
    <property type="project" value="InterPro"/>
</dbReference>
<dbReference type="PANTHER" id="PTHR30203:SF24">
    <property type="entry name" value="BLR4935 PROTEIN"/>
    <property type="match status" value="1"/>
</dbReference>
<feature type="signal peptide" evidence="2">
    <location>
        <begin position="1"/>
        <end position="28"/>
    </location>
</feature>
<dbReference type="SUPFAM" id="SSF56954">
    <property type="entry name" value="Outer membrane efflux proteins (OEP)"/>
    <property type="match status" value="1"/>
</dbReference>
<reference evidence="3 4" key="1">
    <citation type="journal article" date="2019" name="Nat. Microbiol.">
        <title>Mediterranean grassland soil C-N compound turnover is dependent on rainfall and depth, and is mediated by genomically divergent microorganisms.</title>
        <authorList>
            <person name="Diamond S."/>
            <person name="Andeer P.F."/>
            <person name="Li Z."/>
            <person name="Crits-Christoph A."/>
            <person name="Burstein D."/>
            <person name="Anantharaman K."/>
            <person name="Lane K.R."/>
            <person name="Thomas B.C."/>
            <person name="Pan C."/>
            <person name="Northen T.R."/>
            <person name="Banfield J.F."/>
        </authorList>
    </citation>
    <scope>NUCLEOTIDE SEQUENCE [LARGE SCALE GENOMIC DNA]</scope>
    <source>
        <strain evidence="3">WS_3</strain>
    </source>
</reference>
<dbReference type="AlphaFoldDB" id="A0A538SFQ5"/>
<evidence type="ECO:0000313" key="4">
    <source>
        <dbReference type="Proteomes" id="UP000320184"/>
    </source>
</evidence>
<evidence type="ECO:0000256" key="2">
    <source>
        <dbReference type="SAM" id="SignalP"/>
    </source>
</evidence>
<organism evidence="3 4">
    <name type="scientific">Eiseniibacteriota bacterium</name>
    <dbReference type="NCBI Taxonomy" id="2212470"/>
    <lineage>
        <taxon>Bacteria</taxon>
        <taxon>Candidatus Eiseniibacteriota</taxon>
    </lineage>
</organism>
<gene>
    <name evidence="3" type="ORF">E6K73_08315</name>
</gene>
<evidence type="ECO:0000313" key="3">
    <source>
        <dbReference type="EMBL" id="TMQ50203.1"/>
    </source>
</evidence>
<feature type="chain" id="PRO_5021882967" evidence="2">
    <location>
        <begin position="29"/>
        <end position="437"/>
    </location>
</feature>
<comment type="similarity">
    <text evidence="1">Belongs to the outer membrane factor (OMF) (TC 1.B.17) family.</text>
</comment>
<dbReference type="Gene3D" id="1.20.1600.10">
    <property type="entry name" value="Outer membrane efflux proteins (OEP)"/>
    <property type="match status" value="1"/>
</dbReference>
<dbReference type="Proteomes" id="UP000320184">
    <property type="component" value="Unassembled WGS sequence"/>
</dbReference>
<proteinExistence type="inferred from homology"/>
<keyword evidence="2" id="KW-0732">Signal</keyword>
<accession>A0A538SFQ5</accession>
<comment type="caution">
    <text evidence="3">The sequence shown here is derived from an EMBL/GenBank/DDBJ whole genome shotgun (WGS) entry which is preliminary data.</text>
</comment>
<name>A0A538SFQ5_UNCEI</name>
<protein>
    <submittedName>
        <fullName evidence="3">TolC family protein</fullName>
    </submittedName>
</protein>
<dbReference type="InterPro" id="IPR003423">
    <property type="entry name" value="OMP_efflux"/>
</dbReference>
<dbReference type="EMBL" id="VBOT01000104">
    <property type="protein sequence ID" value="TMQ50203.1"/>
    <property type="molecule type" value="Genomic_DNA"/>
</dbReference>